<evidence type="ECO:0000259" key="1">
    <source>
        <dbReference type="PROSITE" id="PS50181"/>
    </source>
</evidence>
<organism evidence="2 3">
    <name type="scientific">Lolium multiflorum</name>
    <name type="common">Italian ryegrass</name>
    <name type="synonym">Lolium perenne subsp. multiflorum</name>
    <dbReference type="NCBI Taxonomy" id="4521"/>
    <lineage>
        <taxon>Eukaryota</taxon>
        <taxon>Viridiplantae</taxon>
        <taxon>Streptophyta</taxon>
        <taxon>Embryophyta</taxon>
        <taxon>Tracheophyta</taxon>
        <taxon>Spermatophyta</taxon>
        <taxon>Magnoliopsida</taxon>
        <taxon>Liliopsida</taxon>
        <taxon>Poales</taxon>
        <taxon>Poaceae</taxon>
        <taxon>BOP clade</taxon>
        <taxon>Pooideae</taxon>
        <taxon>Poodae</taxon>
        <taxon>Poeae</taxon>
        <taxon>Poeae Chloroplast Group 2 (Poeae type)</taxon>
        <taxon>Loliodinae</taxon>
        <taxon>Loliinae</taxon>
        <taxon>Lolium</taxon>
    </lineage>
</organism>
<dbReference type="InterPro" id="IPR001810">
    <property type="entry name" value="F-box_dom"/>
</dbReference>
<accession>A0AAD8RI52</accession>
<sequence>MGKHNSRQVLLRPWQINAGAMGKKGNTDDRLSALPDDILVNILDRLNVPEAARTSILSKRWIRLSSELSHLIINAKDFVPEGLSNANVSVDDLVQMNAAAAQVTKSMLTRRVPGEHTISLLSTTFYLRDAVPISIGHAVGNAMATHKIEKAEFTVLTEKGRRQVTVDDIMNYGAQFLSFFNECQVAFSGLTRLYLENLKFSESGMLSSILVTCKKLTYVGFLNCKTENCMKVKVEHAQLTELSFENCRFGKVELKWLPRLTRIKFAFWMTYKNLPLSFGHVPLLEAVTLATIALSWHEMVELSTLLFETSVRELHLGFRYEKIWLQPECLTRRVAYAFHRLRIVNLDTIPEGYDLMWTMFILEAAALLEEFCVTVMDHPCEMKMDKEERSQGLYSEKKGVEWESPTSNFRHYHLTKLIIFCFESCMISHVRRVMKAAVNLKDVYLYGRLKCRLCRLLKPLKPTTFPSSKEHRCSMRNLLTQDIQSRARIQFLSSDEIRADHAAMILN</sequence>
<dbReference type="Proteomes" id="UP001231189">
    <property type="component" value="Unassembled WGS sequence"/>
</dbReference>
<dbReference type="SMART" id="SM00256">
    <property type="entry name" value="FBOX"/>
    <property type="match status" value="1"/>
</dbReference>
<evidence type="ECO:0000313" key="2">
    <source>
        <dbReference type="EMBL" id="KAK1621367.1"/>
    </source>
</evidence>
<dbReference type="Gene3D" id="1.20.1280.50">
    <property type="match status" value="1"/>
</dbReference>
<dbReference type="Pfam" id="PF00646">
    <property type="entry name" value="F-box"/>
    <property type="match status" value="1"/>
</dbReference>
<dbReference type="InterPro" id="IPR032675">
    <property type="entry name" value="LRR_dom_sf"/>
</dbReference>
<dbReference type="EMBL" id="JAUUTY010000006">
    <property type="protein sequence ID" value="KAK1621367.1"/>
    <property type="molecule type" value="Genomic_DNA"/>
</dbReference>
<dbReference type="Gene3D" id="3.80.10.10">
    <property type="entry name" value="Ribonuclease Inhibitor"/>
    <property type="match status" value="1"/>
</dbReference>
<dbReference type="SUPFAM" id="SSF52047">
    <property type="entry name" value="RNI-like"/>
    <property type="match status" value="1"/>
</dbReference>
<comment type="caution">
    <text evidence="2">The sequence shown here is derived from an EMBL/GenBank/DDBJ whole genome shotgun (WGS) entry which is preliminary data.</text>
</comment>
<reference evidence="2" key="1">
    <citation type="submission" date="2023-07" db="EMBL/GenBank/DDBJ databases">
        <title>A chromosome-level genome assembly of Lolium multiflorum.</title>
        <authorList>
            <person name="Chen Y."/>
            <person name="Copetti D."/>
            <person name="Kolliker R."/>
            <person name="Studer B."/>
        </authorList>
    </citation>
    <scope>NUCLEOTIDE SEQUENCE</scope>
    <source>
        <strain evidence="2">02402/16</strain>
        <tissue evidence="2">Leaf</tissue>
    </source>
</reference>
<feature type="domain" description="F-box" evidence="1">
    <location>
        <begin position="28"/>
        <end position="75"/>
    </location>
</feature>
<dbReference type="InterPro" id="IPR036047">
    <property type="entry name" value="F-box-like_dom_sf"/>
</dbReference>
<gene>
    <name evidence="2" type="ORF">QYE76_026884</name>
</gene>
<dbReference type="Pfam" id="PF23622">
    <property type="entry name" value="LRR_At1g61320_AtMIF1"/>
    <property type="match status" value="1"/>
</dbReference>
<dbReference type="PANTHER" id="PTHR32153">
    <property type="entry name" value="OJ000223_09.16 PROTEIN"/>
    <property type="match status" value="1"/>
</dbReference>
<dbReference type="PROSITE" id="PS50181">
    <property type="entry name" value="FBOX"/>
    <property type="match status" value="1"/>
</dbReference>
<proteinExistence type="predicted"/>
<evidence type="ECO:0000313" key="3">
    <source>
        <dbReference type="Proteomes" id="UP001231189"/>
    </source>
</evidence>
<keyword evidence="3" id="KW-1185">Reference proteome</keyword>
<name>A0AAD8RI52_LOLMU</name>
<dbReference type="SUPFAM" id="SSF81383">
    <property type="entry name" value="F-box domain"/>
    <property type="match status" value="1"/>
</dbReference>
<protein>
    <recommendedName>
        <fullName evidence="1">F-box domain-containing protein</fullName>
    </recommendedName>
</protein>
<dbReference type="InterPro" id="IPR044997">
    <property type="entry name" value="F-box_plant"/>
</dbReference>
<dbReference type="InterPro" id="IPR055357">
    <property type="entry name" value="LRR_At1g61320_AtMIF1"/>
</dbReference>
<dbReference type="AlphaFoldDB" id="A0AAD8RI52"/>